<reference evidence="2 3" key="1">
    <citation type="journal article" date="2012" name="Eukaryot. Cell">
        <title>Draft genome sequence of CBS 2479, the standard type strain of Trichosporon asahii.</title>
        <authorList>
            <person name="Yang R.Y."/>
            <person name="Li H.T."/>
            <person name="Zhu H."/>
            <person name="Zhou G.P."/>
            <person name="Wang M."/>
            <person name="Wang L."/>
        </authorList>
    </citation>
    <scope>NUCLEOTIDE SEQUENCE [LARGE SCALE GENOMIC DNA]</scope>
    <source>
        <strain evidence="3">ATCC 90039 / CBS 2479 / JCM 2466 / KCTC 7840 / NCYC 2677 / UAMH 7654</strain>
    </source>
</reference>
<feature type="compositionally biased region" description="Basic residues" evidence="1">
    <location>
        <begin position="154"/>
        <end position="163"/>
    </location>
</feature>
<evidence type="ECO:0000313" key="2">
    <source>
        <dbReference type="EMBL" id="EJT51539.1"/>
    </source>
</evidence>
<organism evidence="2 3">
    <name type="scientific">Trichosporon asahii var. asahii (strain ATCC 90039 / CBS 2479 / JCM 2466 / KCTC 7840 / NBRC 103889/ NCYC 2677 / UAMH 7654)</name>
    <name type="common">Yeast</name>
    <dbReference type="NCBI Taxonomy" id="1186058"/>
    <lineage>
        <taxon>Eukaryota</taxon>
        <taxon>Fungi</taxon>
        <taxon>Dikarya</taxon>
        <taxon>Basidiomycota</taxon>
        <taxon>Agaricomycotina</taxon>
        <taxon>Tremellomycetes</taxon>
        <taxon>Trichosporonales</taxon>
        <taxon>Trichosporonaceae</taxon>
        <taxon>Trichosporon</taxon>
    </lineage>
</organism>
<comment type="caution">
    <text evidence="2">The sequence shown here is derived from an EMBL/GenBank/DDBJ whole genome shotgun (WGS) entry which is preliminary data.</text>
</comment>
<protein>
    <recommendedName>
        <fullName evidence="4">DNA lyase</fullName>
    </recommendedName>
</protein>
<dbReference type="AlphaFoldDB" id="J6F3I8"/>
<accession>J6F3I8</accession>
<feature type="region of interest" description="Disordered" evidence="1">
    <location>
        <begin position="146"/>
        <end position="191"/>
    </location>
</feature>
<evidence type="ECO:0008006" key="4">
    <source>
        <dbReference type="Google" id="ProtNLM"/>
    </source>
</evidence>
<dbReference type="VEuPathDB" id="FungiDB:A1Q1_07301"/>
<evidence type="ECO:0000256" key="1">
    <source>
        <dbReference type="SAM" id="MobiDB-lite"/>
    </source>
</evidence>
<dbReference type="OrthoDB" id="10437486at2759"/>
<dbReference type="Pfam" id="PF03013">
    <property type="entry name" value="Pyr_excise"/>
    <property type="match status" value="1"/>
</dbReference>
<dbReference type="GeneID" id="25990813"/>
<dbReference type="KEGG" id="tasa:A1Q1_07301"/>
<sequence>MRLWSLHPCLLDPKGLTAAWREALLAQAVLAGRTKGYRKHPQLVRFVGQVDPQAAIAAFLTAIWEEASSRGYNYDKTLIEHPQPMIGTISVNRGQVLLELEHLRSKLWKRHPESHKKLPPRAQEGEVQECPIHPLFYVVEGPVEDWERNETKPKKPAAKRKRKAVEADVDMDAKAEVHPSGRVLRPRKTVK</sequence>
<dbReference type="InterPro" id="IPR004260">
    <property type="entry name" value="Pyr-dimer_DNA_glycosylase"/>
</dbReference>
<proteinExistence type="predicted"/>
<gene>
    <name evidence="2" type="ORF">A1Q1_07301</name>
</gene>
<name>J6F3I8_TRIAS</name>
<evidence type="ECO:0000313" key="3">
    <source>
        <dbReference type="Proteomes" id="UP000002748"/>
    </source>
</evidence>
<dbReference type="HOGENOM" id="CLU_120482_0_0_1"/>
<dbReference type="Proteomes" id="UP000002748">
    <property type="component" value="Unassembled WGS sequence"/>
</dbReference>
<dbReference type="RefSeq" id="XP_014183012.1">
    <property type="nucleotide sequence ID" value="XM_014327537.1"/>
</dbReference>
<dbReference type="EMBL" id="ALBS01000054">
    <property type="protein sequence ID" value="EJT51539.1"/>
    <property type="molecule type" value="Genomic_DNA"/>
</dbReference>